<dbReference type="AlphaFoldDB" id="A0A9E7R090"/>
<proteinExistence type="predicted"/>
<dbReference type="EMBL" id="CP104003">
    <property type="protein sequence ID" value="UWM53247.1"/>
    <property type="molecule type" value="Genomic_DNA"/>
</dbReference>
<evidence type="ECO:0000313" key="2">
    <source>
        <dbReference type="Proteomes" id="UP001057580"/>
    </source>
</evidence>
<evidence type="ECO:0000313" key="1">
    <source>
        <dbReference type="EMBL" id="UWM53247.1"/>
    </source>
</evidence>
<protein>
    <submittedName>
        <fullName evidence="1">Uncharacterized protein</fullName>
    </submittedName>
</protein>
<reference evidence="1" key="1">
    <citation type="submission" date="2022-09" db="EMBL/GenBank/DDBJ databases">
        <title>Diverse halophilic archaea isolated from saline environments.</title>
        <authorList>
            <person name="Cui H.-L."/>
        </authorList>
    </citation>
    <scope>NUCLEOTIDE SEQUENCE</scope>
    <source>
        <strain evidence="1">ZS-35-S2</strain>
    </source>
</reference>
<dbReference type="Proteomes" id="UP001057580">
    <property type="component" value="Chromosome"/>
</dbReference>
<accession>A0A9E7R090</accession>
<gene>
    <name evidence="1" type="ORF">N0B31_13985</name>
</gene>
<dbReference type="GeneID" id="74943553"/>
<dbReference type="RefSeq" id="WP_260592241.1">
    <property type="nucleotide sequence ID" value="NZ_CP104003.1"/>
</dbReference>
<sequence>MRWLVVTLVLVLAGCGGYGAPTADPRTTTVTPAPVPAATPAPSATTLAPGLGTGGVFDAGRLAAAHADALAGRSFTLNRTDSRYVNGTLSQRDTSLLQYATGRERFRYDLRQTDRRGGANATSRIERYADGERVFVAVTRGNETRYDLLRSSDGSASAPTLVFPENATNERGIARLFVLIDTEVTGERTVDGRSVYRLASPSPQTVPPLRNISFVANVTETGLVRDYRVSYDVVRSGRQVRVVTHTSYRGVGETTVPEPPWLGRAEAALRNGTDTSTLTRRDGGVLSAVPDA</sequence>
<keyword evidence="2" id="KW-1185">Reference proteome</keyword>
<name>A0A9E7R090_9EURY</name>
<dbReference type="KEGG" id="ssai:N0B31_13985"/>
<dbReference type="PROSITE" id="PS51257">
    <property type="entry name" value="PROKAR_LIPOPROTEIN"/>
    <property type="match status" value="1"/>
</dbReference>
<organism evidence="1 2">
    <name type="scientific">Salinirubellus salinus</name>
    <dbReference type="NCBI Taxonomy" id="1364945"/>
    <lineage>
        <taxon>Archaea</taxon>
        <taxon>Methanobacteriati</taxon>
        <taxon>Methanobacteriota</taxon>
        <taxon>Stenosarchaea group</taxon>
        <taxon>Halobacteria</taxon>
        <taxon>Halobacteriales</taxon>
        <taxon>Natronomonadaceae</taxon>
        <taxon>Salinirubellus</taxon>
    </lineage>
</organism>
<dbReference type="InterPro" id="IPR055959">
    <property type="entry name" value="DUF7537"/>
</dbReference>
<dbReference type="Pfam" id="PF24381">
    <property type="entry name" value="DUF7537"/>
    <property type="match status" value="1"/>
</dbReference>